<dbReference type="RefSeq" id="WP_211802370.1">
    <property type="nucleotide sequence ID" value="NZ_JAGSCS010000017.1"/>
</dbReference>
<protein>
    <submittedName>
        <fullName evidence="1">Uncharacterized protein</fullName>
    </submittedName>
</protein>
<accession>A0A941CQQ5</accession>
<keyword evidence="2" id="KW-1185">Reference proteome</keyword>
<reference evidence="1" key="1">
    <citation type="submission" date="2021-04" db="EMBL/GenBank/DDBJ databases">
        <title>Proteiniclasticum sedimins sp. nov., an obligate anaerobic bacterium isolated from anaerobic sludge.</title>
        <authorList>
            <person name="Liu J."/>
        </authorList>
    </citation>
    <scope>NUCLEOTIDE SEQUENCE</scope>
    <source>
        <strain evidence="1">BAD-10</strain>
    </source>
</reference>
<dbReference type="AlphaFoldDB" id="A0A941CQQ5"/>
<dbReference type="EMBL" id="JAGSCS010000017">
    <property type="protein sequence ID" value="MBR0576952.1"/>
    <property type="molecule type" value="Genomic_DNA"/>
</dbReference>
<proteinExistence type="predicted"/>
<evidence type="ECO:0000313" key="1">
    <source>
        <dbReference type="EMBL" id="MBR0576952.1"/>
    </source>
</evidence>
<organism evidence="1 2">
    <name type="scientific">Proteiniclasticum sediminis</name>
    <dbReference type="NCBI Taxonomy" id="2804028"/>
    <lineage>
        <taxon>Bacteria</taxon>
        <taxon>Bacillati</taxon>
        <taxon>Bacillota</taxon>
        <taxon>Clostridia</taxon>
        <taxon>Eubacteriales</taxon>
        <taxon>Clostridiaceae</taxon>
        <taxon>Proteiniclasticum</taxon>
    </lineage>
</organism>
<dbReference type="Proteomes" id="UP000675379">
    <property type="component" value="Unassembled WGS sequence"/>
</dbReference>
<comment type="caution">
    <text evidence="1">The sequence shown here is derived from an EMBL/GenBank/DDBJ whole genome shotgun (WGS) entry which is preliminary data.</text>
</comment>
<sequence length="66" mass="7735">MKKTIMDQVYTDESRNILNAGRVFDTSSMTWLGKLLSQKESKDDVQVHGNLALERELYLERTLNFR</sequence>
<gene>
    <name evidence="1" type="ORF">KCG48_11560</name>
</gene>
<evidence type="ECO:0000313" key="2">
    <source>
        <dbReference type="Proteomes" id="UP000675379"/>
    </source>
</evidence>
<name>A0A941CQQ5_9CLOT</name>